<gene>
    <name evidence="1" type="ORF">ACFFV7_50950</name>
</gene>
<dbReference type="Proteomes" id="UP001589647">
    <property type="component" value="Unassembled WGS sequence"/>
</dbReference>
<proteinExistence type="predicted"/>
<dbReference type="RefSeq" id="WP_189648170.1">
    <property type="nucleotide sequence ID" value="NZ_BMRC01000006.1"/>
</dbReference>
<name>A0ABV5IYE2_9ACTN</name>
<dbReference type="Pfam" id="PF12691">
    <property type="entry name" value="Phage_tail_terminator_6"/>
    <property type="match status" value="1"/>
</dbReference>
<protein>
    <submittedName>
        <fullName evidence="1">Minor capsid protein</fullName>
    </submittedName>
</protein>
<sequence length="145" mass="15681">MSWTTDLITTIAERLHAQGAGAWRPSGPPYSPGETAIVFGRLPSTPDRAIALAAYGVDQFADDPVNTDGTQGVQLRIRGTTDPRVVDDIADACFDALQSWQAPAAGILLCTRRINAPMGVDGNQRWERADSYHLLVHRPTSNRPG</sequence>
<reference evidence="1 2" key="1">
    <citation type="submission" date="2024-09" db="EMBL/GenBank/DDBJ databases">
        <authorList>
            <person name="Sun Q."/>
            <person name="Mori K."/>
        </authorList>
    </citation>
    <scope>NUCLEOTIDE SEQUENCE [LARGE SCALE GENOMIC DNA]</scope>
    <source>
        <strain evidence="1 2">CCM 3426</strain>
    </source>
</reference>
<comment type="caution">
    <text evidence="1">The sequence shown here is derived from an EMBL/GenBank/DDBJ whole genome shotgun (WGS) entry which is preliminary data.</text>
</comment>
<dbReference type="InterPro" id="IPR024411">
    <property type="entry name" value="Tail_terminator_phage"/>
</dbReference>
<organism evidence="1 2">
    <name type="scientific">Nonomuraea spiralis</name>
    <dbReference type="NCBI Taxonomy" id="46182"/>
    <lineage>
        <taxon>Bacteria</taxon>
        <taxon>Bacillati</taxon>
        <taxon>Actinomycetota</taxon>
        <taxon>Actinomycetes</taxon>
        <taxon>Streptosporangiales</taxon>
        <taxon>Streptosporangiaceae</taxon>
        <taxon>Nonomuraea</taxon>
    </lineage>
</organism>
<accession>A0ABV5IYE2</accession>
<evidence type="ECO:0000313" key="2">
    <source>
        <dbReference type="Proteomes" id="UP001589647"/>
    </source>
</evidence>
<evidence type="ECO:0000313" key="1">
    <source>
        <dbReference type="EMBL" id="MFB9209580.1"/>
    </source>
</evidence>
<dbReference type="EMBL" id="JBHMEI010000104">
    <property type="protein sequence ID" value="MFB9209580.1"/>
    <property type="molecule type" value="Genomic_DNA"/>
</dbReference>
<keyword evidence="2" id="KW-1185">Reference proteome</keyword>